<evidence type="ECO:0000313" key="3">
    <source>
        <dbReference type="Proteomes" id="UP001341281"/>
    </source>
</evidence>
<dbReference type="EMBL" id="CP144754">
    <property type="protein sequence ID" value="WVZ96257.1"/>
    <property type="molecule type" value="Genomic_DNA"/>
</dbReference>
<reference evidence="2 3" key="1">
    <citation type="submission" date="2024-02" db="EMBL/GenBank/DDBJ databases">
        <title>High-quality chromosome-scale genome assembly of Pensacola bahiagrass (Paspalum notatum Flugge var. saurae).</title>
        <authorList>
            <person name="Vega J.M."/>
            <person name="Podio M."/>
            <person name="Orjuela J."/>
            <person name="Siena L.A."/>
            <person name="Pessino S.C."/>
            <person name="Combes M.C."/>
            <person name="Mariac C."/>
            <person name="Albertini E."/>
            <person name="Pupilli F."/>
            <person name="Ortiz J.P.A."/>
            <person name="Leblanc O."/>
        </authorList>
    </citation>
    <scope>NUCLEOTIDE SEQUENCE [LARGE SCALE GENOMIC DNA]</scope>
    <source>
        <strain evidence="2">R1</strain>
        <tissue evidence="2">Leaf</tissue>
    </source>
</reference>
<accession>A0AAQ3UU92</accession>
<evidence type="ECO:0000313" key="2">
    <source>
        <dbReference type="EMBL" id="WVZ96257.1"/>
    </source>
</evidence>
<feature type="region of interest" description="Disordered" evidence="1">
    <location>
        <begin position="1"/>
        <end position="29"/>
    </location>
</feature>
<feature type="region of interest" description="Disordered" evidence="1">
    <location>
        <begin position="53"/>
        <end position="77"/>
    </location>
</feature>
<feature type="compositionally biased region" description="Basic residues" evidence="1">
    <location>
        <begin position="66"/>
        <end position="77"/>
    </location>
</feature>
<organism evidence="2 3">
    <name type="scientific">Paspalum notatum var. saurae</name>
    <dbReference type="NCBI Taxonomy" id="547442"/>
    <lineage>
        <taxon>Eukaryota</taxon>
        <taxon>Viridiplantae</taxon>
        <taxon>Streptophyta</taxon>
        <taxon>Embryophyta</taxon>
        <taxon>Tracheophyta</taxon>
        <taxon>Spermatophyta</taxon>
        <taxon>Magnoliopsida</taxon>
        <taxon>Liliopsida</taxon>
        <taxon>Poales</taxon>
        <taxon>Poaceae</taxon>
        <taxon>PACMAD clade</taxon>
        <taxon>Panicoideae</taxon>
        <taxon>Andropogonodae</taxon>
        <taxon>Paspaleae</taxon>
        <taxon>Paspalinae</taxon>
        <taxon>Paspalum</taxon>
    </lineage>
</organism>
<gene>
    <name evidence="2" type="ORF">U9M48_041917</name>
</gene>
<dbReference type="AlphaFoldDB" id="A0AAQ3UU92"/>
<protein>
    <submittedName>
        <fullName evidence="2">Uncharacterized protein</fullName>
    </submittedName>
</protein>
<dbReference type="Proteomes" id="UP001341281">
    <property type="component" value="Chromosome 10"/>
</dbReference>
<evidence type="ECO:0000256" key="1">
    <source>
        <dbReference type="SAM" id="MobiDB-lite"/>
    </source>
</evidence>
<sequence length="77" mass="8437">MGCQRAFRTLPPPTPLPRKAMEAVASPRTPRARCIQARMGRELGSGAVVEIAGPADPAGGAEQRAWLHHRRRRRGNE</sequence>
<name>A0AAQ3UU92_PASNO</name>
<proteinExistence type="predicted"/>
<keyword evidence="3" id="KW-1185">Reference proteome</keyword>